<sequence length="93" mass="9852">MNVLLGYAALGCIAAGLFTGGVTLAIGRDLRAALCMALDFWLAAGLLRLGGTPGWQPLMVAATIVAVRQLVGRSLRRPPVRLTDVLPHRSDRT</sequence>
<evidence type="ECO:0000313" key="3">
    <source>
        <dbReference type="Proteomes" id="UP001058271"/>
    </source>
</evidence>
<gene>
    <name evidence="2" type="ORF">Drose_12580</name>
</gene>
<dbReference type="RefSeq" id="WP_260728375.1">
    <property type="nucleotide sequence ID" value="NZ_BAAABS010000041.1"/>
</dbReference>
<dbReference type="EMBL" id="CP073721">
    <property type="protein sequence ID" value="UWZ38978.1"/>
    <property type="molecule type" value="Genomic_DNA"/>
</dbReference>
<keyword evidence="1" id="KW-0812">Transmembrane</keyword>
<dbReference type="Proteomes" id="UP001058271">
    <property type="component" value="Chromosome"/>
</dbReference>
<organism evidence="2 3">
    <name type="scientific">Dactylosporangium roseum</name>
    <dbReference type="NCBI Taxonomy" id="47989"/>
    <lineage>
        <taxon>Bacteria</taxon>
        <taxon>Bacillati</taxon>
        <taxon>Actinomycetota</taxon>
        <taxon>Actinomycetes</taxon>
        <taxon>Micromonosporales</taxon>
        <taxon>Micromonosporaceae</taxon>
        <taxon>Dactylosporangium</taxon>
    </lineage>
</organism>
<accession>A0ABY5ZA64</accession>
<keyword evidence="3" id="KW-1185">Reference proteome</keyword>
<proteinExistence type="predicted"/>
<protein>
    <submittedName>
        <fullName evidence="2">DUF1622 domain-containing protein</fullName>
    </submittedName>
</protein>
<keyword evidence="1" id="KW-1133">Transmembrane helix</keyword>
<evidence type="ECO:0000256" key="1">
    <source>
        <dbReference type="SAM" id="Phobius"/>
    </source>
</evidence>
<feature type="transmembrane region" description="Helical" evidence="1">
    <location>
        <begin position="6"/>
        <end position="25"/>
    </location>
</feature>
<name>A0ABY5ZA64_9ACTN</name>
<reference evidence="2" key="1">
    <citation type="submission" date="2021-04" db="EMBL/GenBank/DDBJ databases">
        <title>Biosynthetic gene clusters of Dactylosporangioum roseum.</title>
        <authorList>
            <person name="Hartkoorn R.C."/>
            <person name="Beaudoing E."/>
            <person name="Hot D."/>
            <person name="Moureu S."/>
        </authorList>
    </citation>
    <scope>NUCLEOTIDE SEQUENCE</scope>
    <source>
        <strain evidence="2">NRRL B-16295</strain>
    </source>
</reference>
<keyword evidence="1" id="KW-0472">Membrane</keyword>
<evidence type="ECO:0000313" key="2">
    <source>
        <dbReference type="EMBL" id="UWZ38978.1"/>
    </source>
</evidence>